<organism evidence="1">
    <name type="scientific">Arundo donax</name>
    <name type="common">Giant reed</name>
    <name type="synonym">Donax arundinaceus</name>
    <dbReference type="NCBI Taxonomy" id="35708"/>
    <lineage>
        <taxon>Eukaryota</taxon>
        <taxon>Viridiplantae</taxon>
        <taxon>Streptophyta</taxon>
        <taxon>Embryophyta</taxon>
        <taxon>Tracheophyta</taxon>
        <taxon>Spermatophyta</taxon>
        <taxon>Magnoliopsida</taxon>
        <taxon>Liliopsida</taxon>
        <taxon>Poales</taxon>
        <taxon>Poaceae</taxon>
        <taxon>PACMAD clade</taxon>
        <taxon>Arundinoideae</taxon>
        <taxon>Arundineae</taxon>
        <taxon>Arundo</taxon>
    </lineage>
</organism>
<sequence length="24" mass="2653">MTPSKRILALPVKKNIIGTLTVQM</sequence>
<evidence type="ECO:0000313" key="1">
    <source>
        <dbReference type="EMBL" id="JAD44286.1"/>
    </source>
</evidence>
<reference evidence="1" key="1">
    <citation type="submission" date="2014-09" db="EMBL/GenBank/DDBJ databases">
        <authorList>
            <person name="Magalhaes I.L.F."/>
            <person name="Oliveira U."/>
            <person name="Santos F.R."/>
            <person name="Vidigal T.H.D.A."/>
            <person name="Brescovit A.D."/>
            <person name="Santos A.J."/>
        </authorList>
    </citation>
    <scope>NUCLEOTIDE SEQUENCE</scope>
    <source>
        <tissue evidence="1">Shoot tissue taken approximately 20 cm above the soil surface</tissue>
    </source>
</reference>
<name>A0A0A8ZZL2_ARUDO</name>
<reference evidence="1" key="2">
    <citation type="journal article" date="2015" name="Data Brief">
        <title>Shoot transcriptome of the giant reed, Arundo donax.</title>
        <authorList>
            <person name="Barrero R.A."/>
            <person name="Guerrero F.D."/>
            <person name="Moolhuijzen P."/>
            <person name="Goolsby J.A."/>
            <person name="Tidwell J."/>
            <person name="Bellgard S.E."/>
            <person name="Bellgard M.I."/>
        </authorList>
    </citation>
    <scope>NUCLEOTIDE SEQUENCE</scope>
    <source>
        <tissue evidence="1">Shoot tissue taken approximately 20 cm above the soil surface</tissue>
    </source>
</reference>
<dbReference type="EMBL" id="GBRH01253609">
    <property type="protein sequence ID" value="JAD44286.1"/>
    <property type="molecule type" value="Transcribed_RNA"/>
</dbReference>
<proteinExistence type="predicted"/>
<protein>
    <submittedName>
        <fullName evidence="1">Uncharacterized protein</fullName>
    </submittedName>
</protein>
<dbReference type="AlphaFoldDB" id="A0A0A8ZZL2"/>
<accession>A0A0A8ZZL2</accession>